<accession>A0ACC1P5D3</accession>
<evidence type="ECO:0000313" key="1">
    <source>
        <dbReference type="EMBL" id="KAJ2986615.1"/>
    </source>
</evidence>
<comment type="caution">
    <text evidence="1">The sequence shown here is derived from an EMBL/GenBank/DDBJ whole genome shotgun (WGS) entry which is preliminary data.</text>
</comment>
<protein>
    <submittedName>
        <fullName evidence="1">Uncharacterized protein</fullName>
    </submittedName>
</protein>
<gene>
    <name evidence="1" type="ORF">NUW54_g9701</name>
</gene>
<reference evidence="1" key="1">
    <citation type="submission" date="2022-08" db="EMBL/GenBank/DDBJ databases">
        <title>Genome Sequence of Pycnoporus sanguineus.</title>
        <authorList>
            <person name="Buettner E."/>
        </authorList>
    </citation>
    <scope>NUCLEOTIDE SEQUENCE</scope>
    <source>
        <strain evidence="1">CG-C14</strain>
    </source>
</reference>
<proteinExistence type="predicted"/>
<dbReference type="Proteomes" id="UP001144978">
    <property type="component" value="Unassembled WGS sequence"/>
</dbReference>
<evidence type="ECO:0000313" key="2">
    <source>
        <dbReference type="Proteomes" id="UP001144978"/>
    </source>
</evidence>
<name>A0ACC1P5D3_9APHY</name>
<dbReference type="EMBL" id="JANSHE010003315">
    <property type="protein sequence ID" value="KAJ2986615.1"/>
    <property type="molecule type" value="Genomic_DNA"/>
</dbReference>
<sequence length="403" mass="44495">MTDLDRTMDTTWVAYYQPNAHRQNLAILTNARVAKLNFEPGSNPLQAIGVEFLHDGKTYQAKARREVILAAGSFQTPQILELSGIGNNEILEGHGIKALVHMSTHNGPTSTEDHVKIFSIYEIDPNYETVDDALDPEVLARQKELYESQQGYLSSALVSLFAFIPARTFASEQQLSEWKEKALAAAQDAPPGLRKQLMLQIEWFLEPQAVEGEFLPGDTIQTRARSALLLHGVVHHALALAWYRAHHVSGPDSIPSDRPEYILSPLSSFISSSHINTHPTDYFSEPADLDMLLAVLKFALEKVYRTAPLSDVVRRQVAPTPEECASDEALKGYIRDNCSCVFHPVGTAGMMPWEDGGVVDPQLRVYGTANVRVVDASVIPIQLSAHTQATVYAIAEKVQANSL</sequence>
<keyword evidence="2" id="KW-1185">Reference proteome</keyword>
<organism evidence="1 2">
    <name type="scientific">Trametes sanguinea</name>
    <dbReference type="NCBI Taxonomy" id="158606"/>
    <lineage>
        <taxon>Eukaryota</taxon>
        <taxon>Fungi</taxon>
        <taxon>Dikarya</taxon>
        <taxon>Basidiomycota</taxon>
        <taxon>Agaricomycotina</taxon>
        <taxon>Agaricomycetes</taxon>
        <taxon>Polyporales</taxon>
        <taxon>Polyporaceae</taxon>
        <taxon>Trametes</taxon>
    </lineage>
</organism>